<protein>
    <submittedName>
        <fullName evidence="1">Uncharacterized protein</fullName>
    </submittedName>
</protein>
<evidence type="ECO:0000313" key="2">
    <source>
        <dbReference type="Proteomes" id="UP000248329"/>
    </source>
</evidence>
<name>A0AC61L0N4_9EURY</name>
<organism evidence="1 2">
    <name type="scientific">Candidatus Methanogaster sp</name>
    <dbReference type="NCBI Taxonomy" id="3386292"/>
    <lineage>
        <taxon>Archaea</taxon>
        <taxon>Methanobacteriati</taxon>
        <taxon>Methanobacteriota</taxon>
        <taxon>Stenosarchaea group</taxon>
        <taxon>Methanomicrobia</taxon>
        <taxon>Methanosarcinales</taxon>
        <taxon>ANME-2 cluster</taxon>
        <taxon>Candidatus Methanogasteraceae</taxon>
        <taxon>Candidatus Methanogaster</taxon>
    </lineage>
</organism>
<accession>A0AC61L0N4</accession>
<evidence type="ECO:0000313" key="1">
    <source>
        <dbReference type="EMBL" id="PXF58916.1"/>
    </source>
</evidence>
<gene>
    <name evidence="1" type="ORF">C4B59_12565</name>
</gene>
<dbReference type="Proteomes" id="UP000248329">
    <property type="component" value="Unassembled WGS sequence"/>
</dbReference>
<dbReference type="EMBL" id="PQXF01000031">
    <property type="protein sequence ID" value="PXF58916.1"/>
    <property type="molecule type" value="Genomic_DNA"/>
</dbReference>
<reference evidence="1" key="1">
    <citation type="submission" date="2018-01" db="EMBL/GenBank/DDBJ databases">
        <authorList>
            <person name="Krukenberg V."/>
        </authorList>
    </citation>
    <scope>NUCLEOTIDE SEQUENCE</scope>
    <source>
        <strain evidence="1">E20ANME2</strain>
    </source>
</reference>
<sequence>MTPKNIDLHIEELVLCGFAPGDRYRIGEVVEQELSRMLADRGVPESLALDGEIASVDGGAFEVAPGVRAEVVVAEVAKAVYGGLRR</sequence>
<comment type="caution">
    <text evidence="1">The sequence shown here is derived from an EMBL/GenBank/DDBJ whole genome shotgun (WGS) entry which is preliminary data.</text>
</comment>
<proteinExistence type="predicted"/>